<organism evidence="2 3">
    <name type="scientific">Amycolatopsis pigmentata</name>
    <dbReference type="NCBI Taxonomy" id="450801"/>
    <lineage>
        <taxon>Bacteria</taxon>
        <taxon>Bacillati</taxon>
        <taxon>Actinomycetota</taxon>
        <taxon>Actinomycetes</taxon>
        <taxon>Pseudonocardiales</taxon>
        <taxon>Pseudonocardiaceae</taxon>
        <taxon>Amycolatopsis</taxon>
    </lineage>
</organism>
<name>A0ABW5G825_9PSEU</name>
<comment type="caution">
    <text evidence="2">The sequence shown here is derived from an EMBL/GenBank/DDBJ whole genome shotgun (WGS) entry which is preliminary data.</text>
</comment>
<proteinExistence type="predicted"/>
<evidence type="ECO:0000313" key="3">
    <source>
        <dbReference type="Proteomes" id="UP001597417"/>
    </source>
</evidence>
<feature type="region of interest" description="Disordered" evidence="1">
    <location>
        <begin position="1"/>
        <end position="23"/>
    </location>
</feature>
<dbReference type="RefSeq" id="WP_378271463.1">
    <property type="nucleotide sequence ID" value="NZ_JBHUKR010000028.1"/>
</dbReference>
<evidence type="ECO:0000256" key="1">
    <source>
        <dbReference type="SAM" id="MobiDB-lite"/>
    </source>
</evidence>
<keyword evidence="3" id="KW-1185">Reference proteome</keyword>
<dbReference type="EMBL" id="JBHUKR010000028">
    <property type="protein sequence ID" value="MFD2422399.1"/>
    <property type="molecule type" value="Genomic_DNA"/>
</dbReference>
<evidence type="ECO:0000313" key="2">
    <source>
        <dbReference type="EMBL" id="MFD2422399.1"/>
    </source>
</evidence>
<accession>A0ABW5G825</accession>
<reference evidence="3" key="1">
    <citation type="journal article" date="2019" name="Int. J. Syst. Evol. Microbiol.">
        <title>The Global Catalogue of Microorganisms (GCM) 10K type strain sequencing project: providing services to taxonomists for standard genome sequencing and annotation.</title>
        <authorList>
            <consortium name="The Broad Institute Genomics Platform"/>
            <consortium name="The Broad Institute Genome Sequencing Center for Infectious Disease"/>
            <person name="Wu L."/>
            <person name="Ma J."/>
        </authorList>
    </citation>
    <scope>NUCLEOTIDE SEQUENCE [LARGE SCALE GENOMIC DNA]</scope>
    <source>
        <strain evidence="3">CGMCC 4.7645</strain>
    </source>
</reference>
<protein>
    <submittedName>
        <fullName evidence="2">SMI1/KNR4 family protein</fullName>
    </submittedName>
</protein>
<sequence>MTPALQPLLDRSRGPTGQPRQVDLGVERGPLAELADLLSAKNGFFVFNAGIQIYRAGEPGLGPELQEWNTTEAWKDNYGGLADGLFCVGQDLFGRQFAIDNRHTVVVFDPETAERIPIGESLEAWAAWLWEDPDVNGTRAYATAWQDEHGALTPDQRLIPLRFFILGGSYDFDNVAVKDARTCMRIRGPIAQTINQSADRTVLYFQ</sequence>
<gene>
    <name evidence="2" type="ORF">ACFSXZ_39360</name>
</gene>
<dbReference type="Proteomes" id="UP001597417">
    <property type="component" value="Unassembled WGS sequence"/>
</dbReference>